<evidence type="ECO:0000256" key="5">
    <source>
        <dbReference type="ARBA" id="ARBA00022692"/>
    </source>
</evidence>
<dbReference type="PANTHER" id="PTHR34501">
    <property type="entry name" value="PROTEIN YDDL-RELATED"/>
    <property type="match status" value="1"/>
</dbReference>
<comment type="subunit">
    <text evidence="2">Homotrimer.</text>
</comment>
<dbReference type="InterPro" id="IPR023614">
    <property type="entry name" value="Porin_dom_sf"/>
</dbReference>
<reference evidence="12 13" key="1">
    <citation type="submission" date="2015-03" db="EMBL/GenBank/DDBJ databases">
        <title>Draft Genome Sequence of Burkholderia andropogonis type strain ICMP2807, isolated from Sorghum bicolor.</title>
        <authorList>
            <person name="Lopes-Santos L."/>
            <person name="Castro D.B."/>
            <person name="Ottoboni L.M."/>
            <person name="Park D."/>
            <person name="Weirc B.S."/>
            <person name="Destefano S.A."/>
        </authorList>
    </citation>
    <scope>NUCLEOTIDE SEQUENCE [LARGE SCALE GENOMIC DNA]</scope>
    <source>
        <strain evidence="12 13">ICMP2807</strain>
    </source>
</reference>
<comment type="subcellular location">
    <subcellularLocation>
        <location evidence="1">Cell outer membrane</location>
        <topology evidence="1">Multi-pass membrane protein</topology>
    </subcellularLocation>
</comment>
<keyword evidence="8" id="KW-0626">Porin</keyword>
<keyword evidence="4" id="KW-1134">Transmembrane beta strand</keyword>
<dbReference type="OrthoDB" id="8982743at2"/>
<evidence type="ECO:0000256" key="8">
    <source>
        <dbReference type="ARBA" id="ARBA00023114"/>
    </source>
</evidence>
<gene>
    <name evidence="12" type="ORF">WM40_02040</name>
</gene>
<evidence type="ECO:0000256" key="10">
    <source>
        <dbReference type="ARBA" id="ARBA00023237"/>
    </source>
</evidence>
<dbReference type="SUPFAM" id="SSF56935">
    <property type="entry name" value="Porins"/>
    <property type="match status" value="1"/>
</dbReference>
<keyword evidence="7" id="KW-0406">Ion transport</keyword>
<dbReference type="Pfam" id="PF13609">
    <property type="entry name" value="Porin_4"/>
    <property type="match status" value="1"/>
</dbReference>
<evidence type="ECO:0000259" key="11">
    <source>
        <dbReference type="Pfam" id="PF13609"/>
    </source>
</evidence>
<accession>A0A0F5K698</accession>
<keyword evidence="9" id="KW-0472">Membrane</keyword>
<evidence type="ECO:0000256" key="6">
    <source>
        <dbReference type="ARBA" id="ARBA00022729"/>
    </source>
</evidence>
<dbReference type="GO" id="GO:0015288">
    <property type="term" value="F:porin activity"/>
    <property type="evidence" value="ECO:0007669"/>
    <property type="project" value="UniProtKB-KW"/>
</dbReference>
<dbReference type="CDD" id="cd00342">
    <property type="entry name" value="gram_neg_porins"/>
    <property type="match status" value="1"/>
</dbReference>
<dbReference type="RefSeq" id="WP_046152048.1">
    <property type="nucleotide sequence ID" value="NZ_CADFGU010000004.1"/>
</dbReference>
<evidence type="ECO:0000256" key="1">
    <source>
        <dbReference type="ARBA" id="ARBA00004571"/>
    </source>
</evidence>
<keyword evidence="5" id="KW-0812">Transmembrane</keyword>
<evidence type="ECO:0000313" key="13">
    <source>
        <dbReference type="Proteomes" id="UP000033618"/>
    </source>
</evidence>
<proteinExistence type="predicted"/>
<organism evidence="12 13">
    <name type="scientific">Robbsia andropogonis</name>
    <dbReference type="NCBI Taxonomy" id="28092"/>
    <lineage>
        <taxon>Bacteria</taxon>
        <taxon>Pseudomonadati</taxon>
        <taxon>Pseudomonadota</taxon>
        <taxon>Betaproteobacteria</taxon>
        <taxon>Burkholderiales</taxon>
        <taxon>Burkholderiaceae</taxon>
        <taxon>Robbsia</taxon>
    </lineage>
</organism>
<dbReference type="PATRIC" id="fig|28092.6.peg.476"/>
<sequence length="361" mass="38969">MGATSNVHAQSSVTLYGIIDAGITYVSNQAGKHQFKFEDGANFGNRWGLKGSEDLGDGMKAIFDLENGFSLGTGAFRQNGAEFGRQAYVGLATPYGTVTFGNQYDFIFDTITPFNVNGYASVYSGHMGNFDRISGVQVANSVKYMSNAYNGLSFGLMYGFGNVAGNFHQNSSYSGTVAYTHGGFSTAAAYTRLYNVAIYPYAQIGVTQFLGQTVATRNADGSVTDLYYTSPFTVDRDATAAVGASYQLGKVTLVGNFTSTNLRYGSNSATMNVYEAGAMYAPRPDVLLIGGWEYTTFEGAHWHQPTLGAQYYLSKRTSFYANVSYLRASSGVDANQGAGFYSLPSNTQTQVVSRIAMIHRF</sequence>
<protein>
    <recommendedName>
        <fullName evidence="11">Porin domain-containing protein</fullName>
    </recommendedName>
</protein>
<dbReference type="AlphaFoldDB" id="A0A0F5K698"/>
<keyword evidence="13" id="KW-1185">Reference proteome</keyword>
<dbReference type="GO" id="GO:0034220">
    <property type="term" value="P:monoatomic ion transmembrane transport"/>
    <property type="evidence" value="ECO:0007669"/>
    <property type="project" value="InterPro"/>
</dbReference>
<evidence type="ECO:0000313" key="12">
    <source>
        <dbReference type="EMBL" id="KKB65042.1"/>
    </source>
</evidence>
<dbReference type="PRINTS" id="PR00184">
    <property type="entry name" value="NEISSPPORIN"/>
</dbReference>
<feature type="domain" description="Porin" evidence="11">
    <location>
        <begin position="3"/>
        <end position="328"/>
    </location>
</feature>
<dbReference type="InterPro" id="IPR050298">
    <property type="entry name" value="Gram-neg_bact_OMP"/>
</dbReference>
<dbReference type="Gene3D" id="2.40.160.10">
    <property type="entry name" value="Porin"/>
    <property type="match status" value="1"/>
</dbReference>
<dbReference type="EMBL" id="LAQU01000002">
    <property type="protein sequence ID" value="KKB65042.1"/>
    <property type="molecule type" value="Genomic_DNA"/>
</dbReference>
<dbReference type="InterPro" id="IPR002299">
    <property type="entry name" value="Porin_Neis"/>
</dbReference>
<dbReference type="GO" id="GO:0046930">
    <property type="term" value="C:pore complex"/>
    <property type="evidence" value="ECO:0007669"/>
    <property type="project" value="UniProtKB-KW"/>
</dbReference>
<dbReference type="InterPro" id="IPR033900">
    <property type="entry name" value="Gram_neg_porin_domain"/>
</dbReference>
<keyword evidence="10" id="KW-0998">Cell outer membrane</keyword>
<keyword evidence="6" id="KW-0732">Signal</keyword>
<keyword evidence="3" id="KW-0813">Transport</keyword>
<dbReference type="GO" id="GO:0009279">
    <property type="term" value="C:cell outer membrane"/>
    <property type="evidence" value="ECO:0007669"/>
    <property type="project" value="UniProtKB-SubCell"/>
</dbReference>
<evidence type="ECO:0000256" key="3">
    <source>
        <dbReference type="ARBA" id="ARBA00022448"/>
    </source>
</evidence>
<name>A0A0F5K698_9BURK</name>
<evidence type="ECO:0000256" key="4">
    <source>
        <dbReference type="ARBA" id="ARBA00022452"/>
    </source>
</evidence>
<dbReference type="Proteomes" id="UP000033618">
    <property type="component" value="Unassembled WGS sequence"/>
</dbReference>
<dbReference type="InterPro" id="IPR001702">
    <property type="entry name" value="Porin_Gram-ve"/>
</dbReference>
<evidence type="ECO:0000256" key="7">
    <source>
        <dbReference type="ARBA" id="ARBA00023065"/>
    </source>
</evidence>
<evidence type="ECO:0000256" key="2">
    <source>
        <dbReference type="ARBA" id="ARBA00011233"/>
    </source>
</evidence>
<dbReference type="PANTHER" id="PTHR34501:SF9">
    <property type="entry name" value="MAJOR OUTER MEMBRANE PROTEIN P.IA"/>
    <property type="match status" value="1"/>
</dbReference>
<dbReference type="STRING" id="28092.WM40_02040"/>
<comment type="caution">
    <text evidence="12">The sequence shown here is derived from an EMBL/GenBank/DDBJ whole genome shotgun (WGS) entry which is preliminary data.</text>
</comment>
<evidence type="ECO:0000256" key="9">
    <source>
        <dbReference type="ARBA" id="ARBA00023136"/>
    </source>
</evidence>
<dbReference type="PRINTS" id="PR00182">
    <property type="entry name" value="ECOLNEIPORIN"/>
</dbReference>